<sequence length="400" mass="42937">MGASRSGPGPAAARPIPPPPTPGRPRTAVVADHAGLDALAGAWDDLWRRTPAATAFQTHAWSSAWARAYVPAGRLAVVTVWTGDTLVAAAPLHRVRRGPVVTLAPLGGPLSDSTDVLVDPRVPDAGARLAEALLRVPGWRVLDLPEVLPGSAAQAWSRTWPGRVRRAPSSLNLQLPVLPQADVLARVPARTAGTLRRKLKKVDRAGIERTELTPDAVPAAVPELVRLHEAQWAGRRGNPEHLTARFRTFLTGALVPMVERGQAVVVEYRLDGRLVASEVDLVGERQLAYYLAGIDPSLRQAIDTSVLLVSGALGLARRLGLAEYSFLRGDEDYKLRWRPDHVTAERVLLARPGLLGSGGYLPVTAASSAVMALARRVLAGRARELARAVMHRVRQLRASG</sequence>
<protein>
    <submittedName>
        <fullName evidence="3">CelD/BcsL family acetyltransferase involved in cellulose biosynthesis</fullName>
    </submittedName>
</protein>
<dbReference type="Pfam" id="PF13480">
    <property type="entry name" value="Acetyltransf_6"/>
    <property type="match status" value="1"/>
</dbReference>
<dbReference type="RefSeq" id="WP_170149081.1">
    <property type="nucleotide sequence ID" value="NZ_QGTX01000001.1"/>
</dbReference>
<comment type="caution">
    <text evidence="3">The sequence shown here is derived from an EMBL/GenBank/DDBJ whole genome shotgun (WGS) entry which is preliminary data.</text>
</comment>
<evidence type="ECO:0000313" key="4">
    <source>
        <dbReference type="Proteomes" id="UP000246661"/>
    </source>
</evidence>
<gene>
    <name evidence="3" type="ORF">JD79_00486</name>
</gene>
<dbReference type="SUPFAM" id="SSF55729">
    <property type="entry name" value="Acyl-CoA N-acyltransferases (Nat)"/>
    <property type="match status" value="1"/>
</dbReference>
<dbReference type="GO" id="GO:0016740">
    <property type="term" value="F:transferase activity"/>
    <property type="evidence" value="ECO:0007669"/>
    <property type="project" value="UniProtKB-KW"/>
</dbReference>
<name>A0A317QF40_9ACTN</name>
<feature type="compositionally biased region" description="Low complexity" evidence="1">
    <location>
        <begin position="1"/>
        <end position="14"/>
    </location>
</feature>
<organism evidence="3 4">
    <name type="scientific">Geodermatophilus normandii</name>
    <dbReference type="NCBI Taxonomy" id="1137989"/>
    <lineage>
        <taxon>Bacteria</taxon>
        <taxon>Bacillati</taxon>
        <taxon>Actinomycetota</taxon>
        <taxon>Actinomycetes</taxon>
        <taxon>Geodermatophilales</taxon>
        <taxon>Geodermatophilaceae</taxon>
        <taxon>Geodermatophilus</taxon>
    </lineage>
</organism>
<dbReference type="InterPro" id="IPR016181">
    <property type="entry name" value="Acyl_CoA_acyltransferase"/>
</dbReference>
<reference evidence="4" key="1">
    <citation type="submission" date="2018-05" db="EMBL/GenBank/DDBJ databases">
        <authorList>
            <person name="Klenk H.-P."/>
            <person name="Huntemann M."/>
            <person name="Clum A."/>
            <person name="Pillay M."/>
            <person name="Palaniappan K."/>
            <person name="Varghese N."/>
            <person name="Mikhailova N."/>
            <person name="Stamatis D."/>
            <person name="Reddy T."/>
            <person name="Daum C."/>
            <person name="Shapiro N."/>
            <person name="Ivanova N."/>
            <person name="Kyrpides N."/>
            <person name="Woyke T."/>
        </authorList>
    </citation>
    <scope>NUCLEOTIDE SEQUENCE [LARGE SCALE GENOMIC DNA]</scope>
    <source>
        <strain evidence="4">DSM 45417</strain>
    </source>
</reference>
<keyword evidence="3" id="KW-0808">Transferase</keyword>
<dbReference type="EMBL" id="QGTX01000001">
    <property type="protein sequence ID" value="PWW21357.1"/>
    <property type="molecule type" value="Genomic_DNA"/>
</dbReference>
<dbReference type="Proteomes" id="UP000246661">
    <property type="component" value="Unassembled WGS sequence"/>
</dbReference>
<keyword evidence="4" id="KW-1185">Reference proteome</keyword>
<dbReference type="AlphaFoldDB" id="A0A317QF40"/>
<proteinExistence type="predicted"/>
<feature type="region of interest" description="Disordered" evidence="1">
    <location>
        <begin position="1"/>
        <end position="27"/>
    </location>
</feature>
<evidence type="ECO:0000256" key="1">
    <source>
        <dbReference type="SAM" id="MobiDB-lite"/>
    </source>
</evidence>
<dbReference type="Gene3D" id="3.40.630.30">
    <property type="match status" value="1"/>
</dbReference>
<evidence type="ECO:0000259" key="2">
    <source>
        <dbReference type="Pfam" id="PF13480"/>
    </source>
</evidence>
<dbReference type="InterPro" id="IPR038740">
    <property type="entry name" value="BioF2-like_GNAT_dom"/>
</dbReference>
<evidence type="ECO:0000313" key="3">
    <source>
        <dbReference type="EMBL" id="PWW21357.1"/>
    </source>
</evidence>
<feature type="domain" description="BioF2-like acetyltransferase" evidence="2">
    <location>
        <begin position="191"/>
        <end position="334"/>
    </location>
</feature>
<accession>A0A317QF40</accession>